<proteinExistence type="inferred from homology"/>
<evidence type="ECO:0000256" key="1">
    <source>
        <dbReference type="ARBA" id="ARBA00001941"/>
    </source>
</evidence>
<dbReference type="InterPro" id="IPR002933">
    <property type="entry name" value="Peptidase_M20"/>
</dbReference>
<evidence type="ECO:0000256" key="5">
    <source>
        <dbReference type="ARBA" id="ARBA00022801"/>
    </source>
</evidence>
<evidence type="ECO:0000256" key="7">
    <source>
        <dbReference type="ARBA" id="ARBA00023285"/>
    </source>
</evidence>
<evidence type="ECO:0000256" key="4">
    <source>
        <dbReference type="ARBA" id="ARBA00022723"/>
    </source>
</evidence>
<dbReference type="SUPFAM" id="SSF55031">
    <property type="entry name" value="Bacterial exopeptidase dimerisation domain"/>
    <property type="match status" value="1"/>
</dbReference>
<keyword evidence="6" id="KW-0862">Zinc</keyword>
<keyword evidence="7" id="KW-0170">Cobalt</keyword>
<evidence type="ECO:0000256" key="6">
    <source>
        <dbReference type="ARBA" id="ARBA00022833"/>
    </source>
</evidence>
<comment type="cofactor">
    <cofactor evidence="1">
        <name>Co(2+)</name>
        <dbReference type="ChEBI" id="CHEBI:48828"/>
    </cofactor>
</comment>
<dbReference type="AlphaFoldDB" id="A0A6J4UEX8"/>
<dbReference type="Pfam" id="PF01546">
    <property type="entry name" value="Peptidase_M20"/>
    <property type="match status" value="1"/>
</dbReference>
<evidence type="ECO:0000313" key="9">
    <source>
        <dbReference type="EMBL" id="CAA9548902.1"/>
    </source>
</evidence>
<comment type="cofactor">
    <cofactor evidence="2">
        <name>Zn(2+)</name>
        <dbReference type="ChEBI" id="CHEBI:29105"/>
    </cofactor>
</comment>
<dbReference type="CDD" id="cd08659">
    <property type="entry name" value="M20_ArgE_DapE-like"/>
    <property type="match status" value="1"/>
</dbReference>
<dbReference type="InterPro" id="IPR050072">
    <property type="entry name" value="Peptidase_M20A"/>
</dbReference>
<evidence type="ECO:0000259" key="8">
    <source>
        <dbReference type="Pfam" id="PF07687"/>
    </source>
</evidence>
<dbReference type="NCBIfam" id="TIGR01910">
    <property type="entry name" value="DapE-ArgE"/>
    <property type="match status" value="1"/>
</dbReference>
<dbReference type="Gene3D" id="3.30.70.360">
    <property type="match status" value="1"/>
</dbReference>
<feature type="domain" description="Peptidase M20 dimerisation" evidence="8">
    <location>
        <begin position="184"/>
        <end position="287"/>
    </location>
</feature>
<dbReference type="EMBL" id="CADCWE010000179">
    <property type="protein sequence ID" value="CAA9548902.1"/>
    <property type="molecule type" value="Genomic_DNA"/>
</dbReference>
<dbReference type="GO" id="GO:0008777">
    <property type="term" value="F:acetylornithine deacetylase activity"/>
    <property type="evidence" value="ECO:0007669"/>
    <property type="project" value="UniProtKB-EC"/>
</dbReference>
<accession>A0A6J4UEX8</accession>
<protein>
    <submittedName>
        <fullName evidence="9">Acetylornithine deacetylase</fullName>
        <ecNumber evidence="9">3.5.1.16</ecNumber>
    </submittedName>
</protein>
<dbReference type="SUPFAM" id="SSF53187">
    <property type="entry name" value="Zn-dependent exopeptidases"/>
    <property type="match status" value="1"/>
</dbReference>
<keyword evidence="4" id="KW-0479">Metal-binding</keyword>
<name>A0A6J4UEX8_9BACT</name>
<reference evidence="9" key="1">
    <citation type="submission" date="2020-02" db="EMBL/GenBank/DDBJ databases">
        <authorList>
            <person name="Meier V. D."/>
        </authorList>
    </citation>
    <scope>NUCLEOTIDE SEQUENCE</scope>
    <source>
        <strain evidence="9">AVDCRST_MAG73</strain>
    </source>
</reference>
<gene>
    <name evidence="9" type="ORF">AVDCRST_MAG73-2689</name>
</gene>
<organism evidence="9">
    <name type="scientific">uncultured Thermomicrobiales bacterium</name>
    <dbReference type="NCBI Taxonomy" id="1645740"/>
    <lineage>
        <taxon>Bacteria</taxon>
        <taxon>Pseudomonadati</taxon>
        <taxon>Thermomicrobiota</taxon>
        <taxon>Thermomicrobia</taxon>
        <taxon>Thermomicrobiales</taxon>
        <taxon>environmental samples</taxon>
    </lineage>
</organism>
<dbReference type="InterPro" id="IPR036264">
    <property type="entry name" value="Bact_exopeptidase_dim_dom"/>
</dbReference>
<keyword evidence="5 9" id="KW-0378">Hydrolase</keyword>
<dbReference type="Gene3D" id="3.40.630.10">
    <property type="entry name" value="Zn peptidases"/>
    <property type="match status" value="2"/>
</dbReference>
<dbReference type="InterPro" id="IPR011650">
    <property type="entry name" value="Peptidase_M20_dimer"/>
</dbReference>
<evidence type="ECO:0000256" key="3">
    <source>
        <dbReference type="ARBA" id="ARBA00006247"/>
    </source>
</evidence>
<dbReference type="Pfam" id="PF07687">
    <property type="entry name" value="M20_dimer"/>
    <property type="match status" value="1"/>
</dbReference>
<sequence>MNPWTDRVNRDEIVAMAKGLIAIPSPSGEERAVMEHVAGWCAARGLDHQIVAKDPERPNVVISVGDPGAGPTVVMNGHLDTVPVSDADAWRSDPYEPTVSEDGVRLFGRGASDMKSSTGVMIYLMGLLKDAPLKGRLQAHVVSDEETSARFGTIHLLEEIAAGRLPRPDYCLIGEKSDLKVRNAERGLLGLAVTFYGRASHTAAARSTGINAIAKAAKGVLALEGDLDTFHPAVGKPVISVNTIHAGVAHNVVPGDCTITVDRRLIPGETKDGVVAEIRAALDAVAATDPEFRYELSIDPFGDFIPANITPEDSPLVRAVQTAARTVTDREPEYFVAWAGATDGRFYRQAGIDTVGYGPGGENAHGANEAVYIDHLVTQAKVYAEAITRLLGVA</sequence>
<dbReference type="GO" id="GO:0046872">
    <property type="term" value="F:metal ion binding"/>
    <property type="evidence" value="ECO:0007669"/>
    <property type="project" value="UniProtKB-KW"/>
</dbReference>
<dbReference type="InterPro" id="IPR010182">
    <property type="entry name" value="ArgE/DapE"/>
</dbReference>
<dbReference type="PANTHER" id="PTHR43808">
    <property type="entry name" value="ACETYLORNITHINE DEACETYLASE"/>
    <property type="match status" value="1"/>
</dbReference>
<dbReference type="EC" id="3.5.1.16" evidence="9"/>
<evidence type="ECO:0000256" key="2">
    <source>
        <dbReference type="ARBA" id="ARBA00001947"/>
    </source>
</evidence>
<comment type="similarity">
    <text evidence="3">Belongs to the peptidase M20A family.</text>
</comment>